<gene>
    <name evidence="5" type="ORF">DL546_006882</name>
</gene>
<dbReference type="GO" id="GO:0102522">
    <property type="term" value="F:tRNA 4-demethylwyosine alpha-amino-alpha-carboxypropyltransferase activity"/>
    <property type="evidence" value="ECO:0007669"/>
    <property type="project" value="UniProtKB-EC"/>
</dbReference>
<dbReference type="PROSITE" id="PS51684">
    <property type="entry name" value="SAM_MT_TRM5_TYW2"/>
    <property type="match status" value="1"/>
</dbReference>
<proteinExistence type="inferred from homology"/>
<feature type="region of interest" description="Disordered" evidence="3">
    <location>
        <begin position="1"/>
        <end position="31"/>
    </location>
</feature>
<dbReference type="GO" id="GO:0008757">
    <property type="term" value="F:S-adenosylmethionine-dependent methyltransferase activity"/>
    <property type="evidence" value="ECO:0007669"/>
    <property type="project" value="InterPro"/>
</dbReference>
<dbReference type="UniPathway" id="UPA00375"/>
<evidence type="ECO:0000256" key="1">
    <source>
        <dbReference type="ARBA" id="ARBA00049400"/>
    </source>
</evidence>
<comment type="catalytic activity">
    <reaction evidence="1">
        <text>4-demethylwyosine(37) in tRNA(Phe) + S-adenosyl-L-methionine = 4-demethyl-7-[(3S)-3-amino-3-carboxypropyl]wyosine(37) in tRNA(Phe) + S-methyl-5'-thioadenosine + H(+)</text>
        <dbReference type="Rhea" id="RHEA:36355"/>
        <dbReference type="Rhea" id="RHEA-COMP:10164"/>
        <dbReference type="Rhea" id="RHEA-COMP:10378"/>
        <dbReference type="ChEBI" id="CHEBI:15378"/>
        <dbReference type="ChEBI" id="CHEBI:17509"/>
        <dbReference type="ChEBI" id="CHEBI:59789"/>
        <dbReference type="ChEBI" id="CHEBI:64315"/>
        <dbReference type="ChEBI" id="CHEBI:73550"/>
        <dbReference type="EC" id="2.5.1.114"/>
    </reaction>
</comment>
<comment type="function">
    <text evidence="2">S-adenosyl-L-methionine-dependent transferase that acts as a component of the wybutosine biosynthesis pathway. Wybutosine is a hyper modified guanosine with a tricyclic base found at the 3'-position adjacent to the anticodon of eukaryotic phenylalanine tRNA. Catalyzes the transfer of the alpha-amino-alpha-carboxypropyl (acp) group from S-adenosyl-L-methionine to the C-7 position of 4-demethylwyosine (imG-14) to produce wybutosine-86.</text>
</comment>
<dbReference type="OrthoDB" id="2387925at2759"/>
<keyword evidence="2" id="KW-0808">Transferase</keyword>
<dbReference type="InterPro" id="IPR029063">
    <property type="entry name" value="SAM-dependent_MTases_sf"/>
</dbReference>
<evidence type="ECO:0000256" key="3">
    <source>
        <dbReference type="SAM" id="MobiDB-lite"/>
    </source>
</evidence>
<dbReference type="GO" id="GO:0008175">
    <property type="term" value="F:tRNA methyltransferase activity"/>
    <property type="evidence" value="ECO:0007669"/>
    <property type="project" value="TreeGrafter"/>
</dbReference>
<dbReference type="PIRSF" id="PIRSF038972">
    <property type="entry name" value="Trm12"/>
    <property type="match status" value="1"/>
</dbReference>
<comment type="subcellular location">
    <subcellularLocation>
        <location evidence="2">Cytoplasm</location>
    </subcellularLocation>
</comment>
<comment type="caution">
    <text evidence="5">The sequence shown here is derived from an EMBL/GenBank/DDBJ whole genome shotgun (WGS) entry which is preliminary data.</text>
</comment>
<dbReference type="InterPro" id="IPR026274">
    <property type="entry name" value="tRNA_wybutosine_synth_prot_2"/>
</dbReference>
<keyword evidence="2" id="KW-0949">S-adenosyl-L-methionine</keyword>
<sequence>MMIPGTMHDVKMPTSESQQLKDVRPKKKPKANPIQAAVKAWAATDSQHAETLSNTAPRRWVIYEPMVLLPSGSFSTPLWQETLSASSTDTPQLWTRILDEISRTTKEKCTHLAVNEGIPLHQPTTSSTQPVDSPSTPTERCGKADPTDWNALRTPSGLRLLHGDFGPLVTSPNPTTSDFETAFWVSTRQNGIAQTWAPRYTMFSRGNVTEKARLLSFHSPSSTANHQLSGDRIGRGWALDLYGGIGYFVFSYAKLGMRVLSWEINPWSVEGMRRGAERNGWSVRVVRGEELEEGVEEVVRESDEGGSQIVVFLEDNQRAEGRVRRFRELLTGQGEEMDVIHVNCGLLPYSTDTWRSALECLGKGGGWLHLHENVGVNDIDTRKTEIEGVFRGWLGEDSRNTGRTAKVEHVEKVKTFAPGVWHCVFDVYITGGRLNENI</sequence>
<dbReference type="Gene3D" id="3.40.50.150">
    <property type="entry name" value="Vaccinia Virus protein VP39"/>
    <property type="match status" value="1"/>
</dbReference>
<dbReference type="Proteomes" id="UP000275385">
    <property type="component" value="Unassembled WGS sequence"/>
</dbReference>
<evidence type="ECO:0000259" key="4">
    <source>
        <dbReference type="PROSITE" id="PS51684"/>
    </source>
</evidence>
<comment type="similarity">
    <text evidence="2">Belongs to the class I-like SAM-binding methyltransferase superfamily. TRM5/TYW2 family.</text>
</comment>
<dbReference type="PANTHER" id="PTHR23245">
    <property type="entry name" value="TRNA METHYLTRANSFERASE"/>
    <property type="match status" value="1"/>
</dbReference>
<evidence type="ECO:0000256" key="2">
    <source>
        <dbReference type="PIRNR" id="PIRNR038972"/>
    </source>
</evidence>
<keyword evidence="2" id="KW-0963">Cytoplasm</keyword>
<dbReference type="AlphaFoldDB" id="A0A420YA65"/>
<dbReference type="EMBL" id="QVQW01000027">
    <property type="protein sequence ID" value="RKU44778.1"/>
    <property type="molecule type" value="Genomic_DNA"/>
</dbReference>
<dbReference type="InterPro" id="IPR030382">
    <property type="entry name" value="MeTrfase_TRM5/TYW2"/>
</dbReference>
<organism evidence="5 6">
    <name type="scientific">Coniochaeta pulveracea</name>
    <dbReference type="NCBI Taxonomy" id="177199"/>
    <lineage>
        <taxon>Eukaryota</taxon>
        <taxon>Fungi</taxon>
        <taxon>Dikarya</taxon>
        <taxon>Ascomycota</taxon>
        <taxon>Pezizomycotina</taxon>
        <taxon>Sordariomycetes</taxon>
        <taxon>Sordariomycetidae</taxon>
        <taxon>Coniochaetales</taxon>
        <taxon>Coniochaetaceae</taxon>
        <taxon>Coniochaeta</taxon>
    </lineage>
</organism>
<reference evidence="5 6" key="1">
    <citation type="submission" date="2018-08" db="EMBL/GenBank/DDBJ databases">
        <title>Draft genome of the lignicolous fungus Coniochaeta pulveracea.</title>
        <authorList>
            <person name="Borstlap C.J."/>
            <person name="De Witt R.N."/>
            <person name="Botha A."/>
            <person name="Volschenk H."/>
        </authorList>
    </citation>
    <scope>NUCLEOTIDE SEQUENCE [LARGE SCALE GENOMIC DNA]</scope>
    <source>
        <strain evidence="5 6">CAB683</strain>
    </source>
</reference>
<protein>
    <recommendedName>
        <fullName evidence="2">tRNA wybutosine-synthesizing protein 2</fullName>
        <shortName evidence="2">tRNA-yW-synthesizing protein 2</shortName>
    </recommendedName>
    <alternativeName>
        <fullName evidence="2">tRNA(Phe) (4-demethylwyosine(37)-C(7)) aminocarboxypropyltransferase</fullName>
    </alternativeName>
</protein>
<feature type="compositionally biased region" description="Polar residues" evidence="3">
    <location>
        <begin position="122"/>
        <end position="138"/>
    </location>
</feature>
<dbReference type="GO" id="GO:0030488">
    <property type="term" value="P:tRNA methylation"/>
    <property type="evidence" value="ECO:0007669"/>
    <property type="project" value="TreeGrafter"/>
</dbReference>
<dbReference type="PANTHER" id="PTHR23245:SF25">
    <property type="entry name" value="TRNA WYBUTOSINE-SYNTHESIZING PROTEIN 2 HOMOLOG"/>
    <property type="match status" value="1"/>
</dbReference>
<dbReference type="GO" id="GO:0031591">
    <property type="term" value="P:wybutosine biosynthetic process"/>
    <property type="evidence" value="ECO:0007669"/>
    <property type="project" value="InterPro"/>
</dbReference>
<evidence type="ECO:0000313" key="6">
    <source>
        <dbReference type="Proteomes" id="UP000275385"/>
    </source>
</evidence>
<dbReference type="STRING" id="177199.A0A420YA65"/>
<dbReference type="GO" id="GO:0005737">
    <property type="term" value="C:cytoplasm"/>
    <property type="evidence" value="ECO:0007669"/>
    <property type="project" value="UniProtKB-SubCell"/>
</dbReference>
<feature type="domain" description="SAM-dependent methyltransferase TRM5/TYW2-type" evidence="4">
    <location>
        <begin position="125"/>
        <end position="431"/>
    </location>
</feature>
<name>A0A420YA65_9PEZI</name>
<keyword evidence="2" id="KW-0819">tRNA processing</keyword>
<feature type="region of interest" description="Disordered" evidence="3">
    <location>
        <begin position="119"/>
        <end position="148"/>
    </location>
</feature>
<keyword evidence="6" id="KW-1185">Reference proteome</keyword>
<evidence type="ECO:0000313" key="5">
    <source>
        <dbReference type="EMBL" id="RKU44778.1"/>
    </source>
</evidence>
<accession>A0A420YA65</accession>
<comment type="pathway">
    <text evidence="2">tRNA modification; wybutosine-tRNA(Phe) biosynthesis.</text>
</comment>
<dbReference type="SUPFAM" id="SSF53335">
    <property type="entry name" value="S-adenosyl-L-methionine-dependent methyltransferases"/>
    <property type="match status" value="1"/>
</dbReference>